<accession>A0ABR1CSE7</accession>
<dbReference type="EMBL" id="JAVFWL010000003">
    <property type="protein sequence ID" value="KAK6741249.1"/>
    <property type="molecule type" value="Genomic_DNA"/>
</dbReference>
<dbReference type="InterPro" id="IPR036691">
    <property type="entry name" value="Endo/exonu/phosph_ase_sf"/>
</dbReference>
<reference evidence="1 2" key="1">
    <citation type="submission" date="2023-08" db="EMBL/GenBank/DDBJ databases">
        <title>A Necator americanus chromosomal reference genome.</title>
        <authorList>
            <person name="Ilik V."/>
            <person name="Petrzelkova K.J."/>
            <person name="Pardy F."/>
            <person name="Fuh T."/>
            <person name="Niatou-Singa F.S."/>
            <person name="Gouil Q."/>
            <person name="Baker L."/>
            <person name="Ritchie M.E."/>
            <person name="Jex A.R."/>
            <person name="Gazzola D."/>
            <person name="Li H."/>
            <person name="Toshio Fujiwara R."/>
            <person name="Zhan B."/>
            <person name="Aroian R.V."/>
            <person name="Pafco B."/>
            <person name="Schwarz E.M."/>
        </authorList>
    </citation>
    <scope>NUCLEOTIDE SEQUENCE [LARGE SCALE GENOMIC DNA]</scope>
    <source>
        <strain evidence="1 2">Aroian</strain>
        <tissue evidence="1">Whole animal</tissue>
    </source>
</reference>
<proteinExistence type="predicted"/>
<evidence type="ECO:0008006" key="3">
    <source>
        <dbReference type="Google" id="ProtNLM"/>
    </source>
</evidence>
<dbReference type="Proteomes" id="UP001303046">
    <property type="component" value="Unassembled WGS sequence"/>
</dbReference>
<organism evidence="1 2">
    <name type="scientific">Necator americanus</name>
    <name type="common">Human hookworm</name>
    <dbReference type="NCBI Taxonomy" id="51031"/>
    <lineage>
        <taxon>Eukaryota</taxon>
        <taxon>Metazoa</taxon>
        <taxon>Ecdysozoa</taxon>
        <taxon>Nematoda</taxon>
        <taxon>Chromadorea</taxon>
        <taxon>Rhabditida</taxon>
        <taxon>Rhabditina</taxon>
        <taxon>Rhabditomorpha</taxon>
        <taxon>Strongyloidea</taxon>
        <taxon>Ancylostomatidae</taxon>
        <taxon>Bunostominae</taxon>
        <taxon>Necator</taxon>
    </lineage>
</organism>
<sequence>METAENRNKDTFYDELKKLISNISNQQAVIVGIDVNTRMGPEQQSDLLEKWFYPIEQTPDNGNRPIGFCKKTNLIIASMSKRNHRHHRLTCQTTTPLTPEELRKRKIPTLMLQLDYVLTKNIPLSDI</sequence>
<evidence type="ECO:0000313" key="2">
    <source>
        <dbReference type="Proteomes" id="UP001303046"/>
    </source>
</evidence>
<evidence type="ECO:0000313" key="1">
    <source>
        <dbReference type="EMBL" id="KAK6741249.1"/>
    </source>
</evidence>
<name>A0ABR1CSE7_NECAM</name>
<comment type="caution">
    <text evidence="1">The sequence shown here is derived from an EMBL/GenBank/DDBJ whole genome shotgun (WGS) entry which is preliminary data.</text>
</comment>
<keyword evidence="2" id="KW-1185">Reference proteome</keyword>
<dbReference type="Gene3D" id="3.60.10.10">
    <property type="entry name" value="Endonuclease/exonuclease/phosphatase"/>
    <property type="match status" value="1"/>
</dbReference>
<gene>
    <name evidence="1" type="primary">Necator_chrIII.g9995</name>
    <name evidence="1" type="ORF">RB195_009230</name>
</gene>
<protein>
    <recommendedName>
        <fullName evidence="3">Endonuclease/exonuclease/phosphatase domain-containing protein</fullName>
    </recommendedName>
</protein>